<dbReference type="SUPFAM" id="SSF53822">
    <property type="entry name" value="Periplasmic binding protein-like I"/>
    <property type="match status" value="1"/>
</dbReference>
<keyword evidence="3" id="KW-0804">Transcription</keyword>
<gene>
    <name evidence="5" type="ORF">OG375_08995</name>
</gene>
<protein>
    <submittedName>
        <fullName evidence="5">LacI family transcriptional regulator</fullName>
    </submittedName>
</protein>
<accession>A0ABZ1PJX5</accession>
<evidence type="ECO:0000313" key="5">
    <source>
        <dbReference type="EMBL" id="WUI84436.1"/>
    </source>
</evidence>
<dbReference type="EMBL" id="CP107941">
    <property type="protein sequence ID" value="WUI84436.1"/>
    <property type="molecule type" value="Genomic_DNA"/>
</dbReference>
<dbReference type="RefSeq" id="WP_328374419.1">
    <property type="nucleotide sequence ID" value="NZ_CP107936.1"/>
</dbReference>
<keyword evidence="6" id="KW-1185">Reference proteome</keyword>
<dbReference type="PANTHER" id="PTHR30146">
    <property type="entry name" value="LACI-RELATED TRANSCRIPTIONAL REPRESSOR"/>
    <property type="match status" value="1"/>
</dbReference>
<reference evidence="5 6" key="1">
    <citation type="submission" date="2022-10" db="EMBL/GenBank/DDBJ databases">
        <title>The complete genomes of actinobacterial strains from the NBC collection.</title>
        <authorList>
            <person name="Joergensen T.S."/>
            <person name="Alvarez Arevalo M."/>
            <person name="Sterndorff E.B."/>
            <person name="Faurdal D."/>
            <person name="Vuksanovic O."/>
            <person name="Mourched A.-S."/>
            <person name="Charusanti P."/>
            <person name="Shaw S."/>
            <person name="Blin K."/>
            <person name="Weber T."/>
        </authorList>
    </citation>
    <scope>NUCLEOTIDE SEQUENCE [LARGE SCALE GENOMIC DNA]</scope>
    <source>
        <strain evidence="5 6">NBC_00396</strain>
    </source>
</reference>
<dbReference type="InterPro" id="IPR000843">
    <property type="entry name" value="HTH_LacI"/>
</dbReference>
<dbReference type="CDD" id="cd06267">
    <property type="entry name" value="PBP1_LacI_sugar_binding-like"/>
    <property type="match status" value="1"/>
</dbReference>
<dbReference type="InterPro" id="IPR010982">
    <property type="entry name" value="Lambda_DNA-bd_dom_sf"/>
</dbReference>
<keyword evidence="1" id="KW-0805">Transcription regulation</keyword>
<dbReference type="InterPro" id="IPR028082">
    <property type="entry name" value="Peripla_BP_I"/>
</dbReference>
<evidence type="ECO:0000313" key="6">
    <source>
        <dbReference type="Proteomes" id="UP001346877"/>
    </source>
</evidence>
<evidence type="ECO:0000259" key="4">
    <source>
        <dbReference type="PROSITE" id="PS50932"/>
    </source>
</evidence>
<dbReference type="PANTHER" id="PTHR30146:SF109">
    <property type="entry name" value="HTH-TYPE TRANSCRIPTIONAL REGULATOR GALS"/>
    <property type="match status" value="1"/>
</dbReference>
<dbReference type="Pfam" id="PF00356">
    <property type="entry name" value="LacI"/>
    <property type="match status" value="1"/>
</dbReference>
<dbReference type="InterPro" id="IPR046335">
    <property type="entry name" value="LacI/GalR-like_sensor"/>
</dbReference>
<dbReference type="Pfam" id="PF13377">
    <property type="entry name" value="Peripla_BP_3"/>
    <property type="match status" value="1"/>
</dbReference>
<dbReference type="SUPFAM" id="SSF47413">
    <property type="entry name" value="lambda repressor-like DNA-binding domains"/>
    <property type="match status" value="1"/>
</dbReference>
<dbReference type="CDD" id="cd01392">
    <property type="entry name" value="HTH_LacI"/>
    <property type="match status" value="1"/>
</dbReference>
<dbReference type="Gene3D" id="3.40.50.2300">
    <property type="match status" value="2"/>
</dbReference>
<organism evidence="5 6">
    <name type="scientific">Micromonospora zamorensis</name>
    <dbReference type="NCBI Taxonomy" id="709883"/>
    <lineage>
        <taxon>Bacteria</taxon>
        <taxon>Bacillati</taxon>
        <taxon>Actinomycetota</taxon>
        <taxon>Actinomycetes</taxon>
        <taxon>Micromonosporales</taxon>
        <taxon>Micromonosporaceae</taxon>
        <taxon>Micromonospora</taxon>
    </lineage>
</organism>
<dbReference type="Gene3D" id="1.10.260.40">
    <property type="entry name" value="lambda repressor-like DNA-binding domains"/>
    <property type="match status" value="1"/>
</dbReference>
<sequence>MTAAAHRPATLEDVARVAGVSRSTASRVIAGTGFASPAARELVTAAVDQLGYVPNPAARALVRGGGGGVRMVVAVLGTSAAVLDDPYVHRVVGSAARVCTAAGVGVALQWLPLGGSRSLDKLAEDRTVCGVILINTTEDLLDGVPRSLHGRVVSIGIGSATVPSFDIDNAAGSDAVLRHLYATGRRRIAMVTGPRWLPCAQRPVQTYRRLMSQAGLPQRVLPGDFTAARGRTAAEEALHRWPDLDAIYSISDDTALGVMAALRDAGVRVPGDVAVAGFDDIPLAAMTAPALTTASHPVGQIATAAATALLDGRPSAPVTLFPSALVARASA</sequence>
<evidence type="ECO:0000256" key="2">
    <source>
        <dbReference type="ARBA" id="ARBA00023125"/>
    </source>
</evidence>
<proteinExistence type="predicted"/>
<dbReference type="SMART" id="SM00354">
    <property type="entry name" value="HTH_LACI"/>
    <property type="match status" value="1"/>
</dbReference>
<name>A0ABZ1PJX5_9ACTN</name>
<feature type="domain" description="HTH lacI-type" evidence="4">
    <location>
        <begin position="9"/>
        <end position="63"/>
    </location>
</feature>
<dbReference type="PROSITE" id="PS00356">
    <property type="entry name" value="HTH_LACI_1"/>
    <property type="match status" value="1"/>
</dbReference>
<keyword evidence="2" id="KW-0238">DNA-binding</keyword>
<dbReference type="Proteomes" id="UP001346877">
    <property type="component" value="Chromosome"/>
</dbReference>
<evidence type="ECO:0000256" key="3">
    <source>
        <dbReference type="ARBA" id="ARBA00023163"/>
    </source>
</evidence>
<dbReference type="PROSITE" id="PS50932">
    <property type="entry name" value="HTH_LACI_2"/>
    <property type="match status" value="1"/>
</dbReference>
<evidence type="ECO:0000256" key="1">
    <source>
        <dbReference type="ARBA" id="ARBA00023015"/>
    </source>
</evidence>